<proteinExistence type="predicted"/>
<feature type="transmembrane region" description="Helical" evidence="1">
    <location>
        <begin position="45"/>
        <end position="66"/>
    </location>
</feature>
<dbReference type="Pfam" id="PF12271">
    <property type="entry name" value="Chs7"/>
    <property type="match status" value="1"/>
</dbReference>
<name>A0A2T9YRE9_9FUNG</name>
<comment type="caution">
    <text evidence="2">The sequence shown here is derived from an EMBL/GenBank/DDBJ whole genome shotgun (WGS) entry which is preliminary data.</text>
</comment>
<evidence type="ECO:0000313" key="3">
    <source>
        <dbReference type="Proteomes" id="UP000245383"/>
    </source>
</evidence>
<dbReference type="AlphaFoldDB" id="A0A2T9YRE9"/>
<feature type="transmembrane region" description="Helical" evidence="1">
    <location>
        <begin position="140"/>
        <end position="163"/>
    </location>
</feature>
<dbReference type="GO" id="GO:0005789">
    <property type="term" value="C:endoplasmic reticulum membrane"/>
    <property type="evidence" value="ECO:0007669"/>
    <property type="project" value="TreeGrafter"/>
</dbReference>
<organism evidence="2 3">
    <name type="scientific">Smittium simulii</name>
    <dbReference type="NCBI Taxonomy" id="133385"/>
    <lineage>
        <taxon>Eukaryota</taxon>
        <taxon>Fungi</taxon>
        <taxon>Fungi incertae sedis</taxon>
        <taxon>Zoopagomycota</taxon>
        <taxon>Kickxellomycotina</taxon>
        <taxon>Harpellomycetes</taxon>
        <taxon>Harpellales</taxon>
        <taxon>Legeriomycetaceae</taxon>
        <taxon>Smittium</taxon>
    </lineage>
</organism>
<dbReference type="EMBL" id="MBFR01000073">
    <property type="protein sequence ID" value="PVU94834.1"/>
    <property type="molecule type" value="Genomic_DNA"/>
</dbReference>
<keyword evidence="1" id="KW-0812">Transmembrane</keyword>
<feature type="transmembrane region" description="Helical" evidence="1">
    <location>
        <begin position="117"/>
        <end position="134"/>
    </location>
</feature>
<dbReference type="GO" id="GO:0051082">
    <property type="term" value="F:unfolded protein binding"/>
    <property type="evidence" value="ECO:0007669"/>
    <property type="project" value="TreeGrafter"/>
</dbReference>
<feature type="transmembrane region" description="Helical" evidence="1">
    <location>
        <begin position="217"/>
        <end position="237"/>
    </location>
</feature>
<evidence type="ECO:0000256" key="1">
    <source>
        <dbReference type="SAM" id="Phobius"/>
    </source>
</evidence>
<gene>
    <name evidence="2" type="ORF">BB561_002233</name>
</gene>
<dbReference type="InterPro" id="IPR022057">
    <property type="entry name" value="Chs7"/>
</dbReference>
<dbReference type="GO" id="GO:0006457">
    <property type="term" value="P:protein folding"/>
    <property type="evidence" value="ECO:0007669"/>
    <property type="project" value="TreeGrafter"/>
</dbReference>
<dbReference type="PANTHER" id="PTHR35329:SF1">
    <property type="entry name" value="CHITIN SYNTHASE EXPORT CHAPERONE"/>
    <property type="match status" value="1"/>
</dbReference>
<accession>A0A2T9YRE9</accession>
<reference evidence="2 3" key="1">
    <citation type="journal article" date="2018" name="MBio">
        <title>Comparative Genomics Reveals the Core Gene Toolbox for the Fungus-Insect Symbiosis.</title>
        <authorList>
            <person name="Wang Y."/>
            <person name="Stata M."/>
            <person name="Wang W."/>
            <person name="Stajich J.E."/>
            <person name="White M.M."/>
            <person name="Moncalvo J.M."/>
        </authorList>
    </citation>
    <scope>NUCLEOTIDE SEQUENCE [LARGE SCALE GENOMIC DNA]</scope>
    <source>
        <strain evidence="2 3">SWE-8-4</strain>
    </source>
</reference>
<evidence type="ECO:0000313" key="2">
    <source>
        <dbReference type="EMBL" id="PVU94834.1"/>
    </source>
</evidence>
<keyword evidence="3" id="KW-1185">Reference proteome</keyword>
<dbReference type="OrthoDB" id="5582162at2759"/>
<dbReference type="STRING" id="133385.A0A2T9YRE9"/>
<dbReference type="PANTHER" id="PTHR35329">
    <property type="entry name" value="CHITIN SYNTHASE EXPORT CHAPERONE"/>
    <property type="match status" value="1"/>
</dbReference>
<feature type="transmembrane region" description="Helical" evidence="1">
    <location>
        <begin position="184"/>
        <end position="211"/>
    </location>
</feature>
<sequence>MVSKSVVQEICKNSSDYFCKIFSEIEPQRCVIRGIKTNVTEITDLGTLVVSCLSIIMVFILATKAYSKVSAVGRKEMFIFLVAVIFNFVFIILNESFRLENDAIMEWMRIIGISTRVMAFWALLFFGFVGFQLIPDGSAMSVFLMFLTTLALGFASGYVTYLVEEKTTPTVGAFQANNAAAISLSAFVIIFPLISILIYLLTQVAIVYRYLAVRKPLIWLGLILIFFALHIIFNNFLSYTICNGTDQAIDGTMFATCSQILAVFSIYRFWYSITEGACTSGTDTAFLTNPKQIPRPRTGVAVDECDFPYEFVFSPDNTILKSTSDSGNSDILESDILKYIVSGSSQSDYYVKPRLNGILPPKRKMRIVDKSNLQQHGTWEIYLCLEGYHRYI</sequence>
<keyword evidence="1" id="KW-1133">Transmembrane helix</keyword>
<dbReference type="Proteomes" id="UP000245383">
    <property type="component" value="Unassembled WGS sequence"/>
</dbReference>
<keyword evidence="1" id="KW-0472">Membrane</keyword>
<protein>
    <submittedName>
        <fullName evidence="2">Uncharacterized protein</fullName>
    </submittedName>
</protein>
<feature type="transmembrane region" description="Helical" evidence="1">
    <location>
        <begin position="78"/>
        <end position="97"/>
    </location>
</feature>